<gene>
    <name evidence="1" type="ORF">TUM20286_28310</name>
</gene>
<evidence type="ECO:0000313" key="1">
    <source>
        <dbReference type="EMBL" id="GJN53079.1"/>
    </source>
</evidence>
<evidence type="ECO:0000313" key="2">
    <source>
        <dbReference type="Proteomes" id="UP001054892"/>
    </source>
</evidence>
<organism evidence="1 2">
    <name type="scientific">Pseudomonas tohonis</name>
    <dbReference type="NCBI Taxonomy" id="2725477"/>
    <lineage>
        <taxon>Bacteria</taxon>
        <taxon>Pseudomonadati</taxon>
        <taxon>Pseudomonadota</taxon>
        <taxon>Gammaproteobacteria</taxon>
        <taxon>Pseudomonadales</taxon>
        <taxon>Pseudomonadaceae</taxon>
        <taxon>Pseudomonas</taxon>
    </lineage>
</organism>
<sequence length="195" mass="21511">MQHHYKSTSPATVAIVQELYQAKAELRAKSAILGELFGGDIAPMHDITSCYAGGVKLSADKALDVHWRRPDEYGYRHLRAQAVPPKGIDKKERAAIRAEHERLLTLWNENYPPSVDVHRYWERLGVNTGNLLLCGGAMFEHQGAAFFLLGFQIDQAEHEANRAAGKPTSGWVEGAVEILPSEYSAAVEAFKGAKA</sequence>
<dbReference type="EMBL" id="BQKM01000005">
    <property type="protein sequence ID" value="GJN53079.1"/>
    <property type="molecule type" value="Genomic_DNA"/>
</dbReference>
<proteinExistence type="predicted"/>
<dbReference type="Proteomes" id="UP001054892">
    <property type="component" value="Unassembled WGS sequence"/>
</dbReference>
<dbReference type="RefSeq" id="WP_236208424.1">
    <property type="nucleotide sequence ID" value="NZ_BQIM01000055.1"/>
</dbReference>
<reference evidence="1 2" key="1">
    <citation type="submission" date="2021-12" db="EMBL/GenBank/DDBJ databases">
        <title>Characterization of novel class B3 metallo-beta-lactamase from novel Pseudomonas species.</title>
        <authorList>
            <person name="Yamada K."/>
            <person name="Aoki K."/>
            <person name="Ishii Y."/>
        </authorList>
    </citation>
    <scope>NUCLEOTIDE SEQUENCE [LARGE SCALE GENOMIC DNA]</scope>
    <source>
        <strain evidence="1 2">TUM20286</strain>
    </source>
</reference>
<keyword evidence="2" id="KW-1185">Reference proteome</keyword>
<comment type="caution">
    <text evidence="1">The sequence shown here is derived from an EMBL/GenBank/DDBJ whole genome shotgun (WGS) entry which is preliminary data.</text>
</comment>
<accession>A0ABQ4W0T7</accession>
<protein>
    <submittedName>
        <fullName evidence="1">Uncharacterized protein</fullName>
    </submittedName>
</protein>
<name>A0ABQ4W0T7_9PSED</name>